<dbReference type="PROSITE" id="PS50893">
    <property type="entry name" value="ABC_TRANSPORTER_2"/>
    <property type="match status" value="1"/>
</dbReference>
<proteinExistence type="predicted"/>
<keyword evidence="3 7" id="KW-0067">ATP-binding</keyword>
<dbReference type="GO" id="GO:0015418">
    <property type="term" value="F:ABC-type quaternary ammonium compound transporting activity"/>
    <property type="evidence" value="ECO:0007669"/>
    <property type="project" value="UniProtKB-EC"/>
</dbReference>
<reference evidence="7" key="1">
    <citation type="submission" date="2024-07" db="EMBL/GenBank/DDBJ databases">
        <authorList>
            <person name="Yu S.T."/>
        </authorList>
    </citation>
    <scope>NUCLEOTIDE SEQUENCE</scope>
    <source>
        <strain evidence="7">R41</strain>
    </source>
</reference>
<dbReference type="SMART" id="SM00382">
    <property type="entry name" value="AAA"/>
    <property type="match status" value="1"/>
</dbReference>
<gene>
    <name evidence="7" type="ORF">AB5J53_39545</name>
</gene>
<dbReference type="PANTHER" id="PTHR42781">
    <property type="entry name" value="SPERMIDINE/PUTRESCINE IMPORT ATP-BINDING PROTEIN POTA"/>
    <property type="match status" value="1"/>
</dbReference>
<evidence type="ECO:0000256" key="4">
    <source>
        <dbReference type="ARBA" id="ARBA00066388"/>
    </source>
</evidence>
<dbReference type="EMBL" id="CP163443">
    <property type="protein sequence ID" value="XDQ57342.1"/>
    <property type="molecule type" value="Genomic_DNA"/>
</dbReference>
<dbReference type="Pfam" id="PF00005">
    <property type="entry name" value="ABC_tran"/>
    <property type="match status" value="1"/>
</dbReference>
<evidence type="ECO:0000259" key="6">
    <source>
        <dbReference type="PROSITE" id="PS50893"/>
    </source>
</evidence>
<dbReference type="PROSITE" id="PS00211">
    <property type="entry name" value="ABC_TRANSPORTER_1"/>
    <property type="match status" value="1"/>
</dbReference>
<dbReference type="RefSeq" id="WP_369250410.1">
    <property type="nucleotide sequence ID" value="NZ_CP163443.1"/>
</dbReference>
<dbReference type="EC" id="7.6.2.9" evidence="4"/>
<dbReference type="InterPro" id="IPR003593">
    <property type="entry name" value="AAA+_ATPase"/>
</dbReference>
<dbReference type="PANTHER" id="PTHR42781:SF4">
    <property type="entry name" value="SPERMIDINE_PUTRESCINE IMPORT ATP-BINDING PROTEIN POTA"/>
    <property type="match status" value="1"/>
</dbReference>
<feature type="region of interest" description="Disordered" evidence="5">
    <location>
        <begin position="1"/>
        <end position="20"/>
    </location>
</feature>
<organism evidence="7">
    <name type="scientific">Streptomyces sp. R41</name>
    <dbReference type="NCBI Taxonomy" id="3238632"/>
    <lineage>
        <taxon>Bacteria</taxon>
        <taxon>Bacillati</taxon>
        <taxon>Actinomycetota</taxon>
        <taxon>Actinomycetes</taxon>
        <taxon>Kitasatosporales</taxon>
        <taxon>Streptomycetaceae</taxon>
        <taxon>Streptomyces</taxon>
    </lineage>
</organism>
<protein>
    <recommendedName>
        <fullName evidence="4">ABC-type quaternary amine transporter</fullName>
        <ecNumber evidence="4">7.6.2.9</ecNumber>
    </recommendedName>
</protein>
<feature type="domain" description="ABC transporter" evidence="6">
    <location>
        <begin position="22"/>
        <end position="252"/>
    </location>
</feature>
<dbReference type="GO" id="GO:0005524">
    <property type="term" value="F:ATP binding"/>
    <property type="evidence" value="ECO:0007669"/>
    <property type="project" value="UniProtKB-KW"/>
</dbReference>
<dbReference type="InterPro" id="IPR003439">
    <property type="entry name" value="ABC_transporter-like_ATP-bd"/>
</dbReference>
<feature type="compositionally biased region" description="Low complexity" evidence="5">
    <location>
        <begin position="1"/>
        <end position="13"/>
    </location>
</feature>
<evidence type="ECO:0000256" key="3">
    <source>
        <dbReference type="ARBA" id="ARBA00022840"/>
    </source>
</evidence>
<dbReference type="InterPro" id="IPR008995">
    <property type="entry name" value="Mo/tungstate-bd_C_term_dom"/>
</dbReference>
<dbReference type="Pfam" id="PF08402">
    <property type="entry name" value="TOBE_2"/>
    <property type="match status" value="1"/>
</dbReference>
<evidence type="ECO:0000313" key="7">
    <source>
        <dbReference type="EMBL" id="XDQ57342.1"/>
    </source>
</evidence>
<evidence type="ECO:0000256" key="1">
    <source>
        <dbReference type="ARBA" id="ARBA00022448"/>
    </source>
</evidence>
<name>A0AB39RMF6_9ACTN</name>
<dbReference type="FunFam" id="3.40.50.300:FF:000425">
    <property type="entry name" value="Probable ABC transporter, ATP-binding subunit"/>
    <property type="match status" value="1"/>
</dbReference>
<evidence type="ECO:0000256" key="5">
    <source>
        <dbReference type="SAM" id="MobiDB-lite"/>
    </source>
</evidence>
<keyword evidence="2" id="KW-0547">Nucleotide-binding</keyword>
<sequence length="373" mass="40645">MTTTTTQQTSASAPHEERRGAIELRGVRKMYGHVAAVDDLDLSVEPGEFVTLLGPSGSGKTTTMMMVAGFEELTSGTVLIDGEPVDRLPPKDRNLGVVFQSYALFPHMSAAENVEFPLRMRGIQRGERRGRAEEALARVGLAGLGDRRPRQMSGGQQQRVALARALVFNPAALLLDEPMGALDKRLREQMQDEVKTLQQSLGISVLFVTHDQDEAMSMSDRIVVMRDGRIVQEGAPEDVYAHPRTDWVANFLGDTNLLPCTVLERGDGEAVVDLGAWGVGRVRDRGAKGDAYAVSIRPEHLRFVDADRTENRGSGRVLSSTSLGATIRHRLHVSGQDVVMRELGTGSRATGILDSEVTVGWSPEEAQLLVLEP</sequence>
<dbReference type="SUPFAM" id="SSF50331">
    <property type="entry name" value="MOP-like"/>
    <property type="match status" value="1"/>
</dbReference>
<dbReference type="InterPro" id="IPR027417">
    <property type="entry name" value="P-loop_NTPase"/>
</dbReference>
<dbReference type="Gene3D" id="2.40.50.100">
    <property type="match status" value="1"/>
</dbReference>
<dbReference type="InterPro" id="IPR013611">
    <property type="entry name" value="Transp-assoc_OB_typ2"/>
</dbReference>
<dbReference type="Gene3D" id="3.40.50.300">
    <property type="entry name" value="P-loop containing nucleotide triphosphate hydrolases"/>
    <property type="match status" value="1"/>
</dbReference>
<dbReference type="GO" id="GO:0043190">
    <property type="term" value="C:ATP-binding cassette (ABC) transporter complex"/>
    <property type="evidence" value="ECO:0007669"/>
    <property type="project" value="InterPro"/>
</dbReference>
<evidence type="ECO:0000256" key="2">
    <source>
        <dbReference type="ARBA" id="ARBA00022741"/>
    </source>
</evidence>
<dbReference type="InterPro" id="IPR050093">
    <property type="entry name" value="ABC_SmlMolc_Importer"/>
</dbReference>
<accession>A0AB39RMF6</accession>
<keyword evidence="1" id="KW-0813">Transport</keyword>
<dbReference type="SUPFAM" id="SSF52540">
    <property type="entry name" value="P-loop containing nucleoside triphosphate hydrolases"/>
    <property type="match status" value="1"/>
</dbReference>
<dbReference type="GO" id="GO:0016887">
    <property type="term" value="F:ATP hydrolysis activity"/>
    <property type="evidence" value="ECO:0007669"/>
    <property type="project" value="InterPro"/>
</dbReference>
<dbReference type="InterPro" id="IPR017871">
    <property type="entry name" value="ABC_transporter-like_CS"/>
</dbReference>
<dbReference type="AlphaFoldDB" id="A0AB39RMF6"/>